<accession>A0A5R8PAH7</accession>
<feature type="domain" description="C-methyltransferase" evidence="2">
    <location>
        <begin position="211"/>
        <end position="336"/>
    </location>
</feature>
<dbReference type="InterPro" id="IPR013691">
    <property type="entry name" value="MeTrfase_14"/>
</dbReference>
<dbReference type="Proteomes" id="UP000308349">
    <property type="component" value="Unassembled WGS sequence"/>
</dbReference>
<dbReference type="InterPro" id="IPR038576">
    <property type="entry name" value="Methyltransf_Zn-bd_dom_put_sf"/>
</dbReference>
<evidence type="ECO:0000313" key="4">
    <source>
        <dbReference type="Proteomes" id="UP000308349"/>
    </source>
</evidence>
<dbReference type="Gene3D" id="3.40.50.720">
    <property type="entry name" value="NAD(P)-binding Rossmann-like Domain"/>
    <property type="match status" value="1"/>
</dbReference>
<dbReference type="Gene3D" id="3.40.50.150">
    <property type="entry name" value="Vaccinia Virus protein VP39"/>
    <property type="match status" value="1"/>
</dbReference>
<dbReference type="OrthoDB" id="3637131at2"/>
<reference evidence="3 4" key="1">
    <citation type="submission" date="2019-05" db="EMBL/GenBank/DDBJ databases">
        <title>Genomes sequences of two Nocardia cyriacigeorgica environmental isolates, type strains Nocardia asteroides ATCC 19247 and Nocardia cyriacigeorgica DSM 44484.</title>
        <authorList>
            <person name="Vautrin F."/>
            <person name="Bergeron E."/>
            <person name="Dubost A."/>
            <person name="Abrouk D."/>
            <person name="Rodriguez Nava V."/>
            <person name="Pujic P."/>
        </authorList>
    </citation>
    <scope>NUCLEOTIDE SEQUENCE [LARGE SCALE GENOMIC DNA]</scope>
    <source>
        <strain evidence="3 4">EML 1456</strain>
    </source>
</reference>
<dbReference type="InterPro" id="IPR029063">
    <property type="entry name" value="SAM-dependent_MTases_sf"/>
</dbReference>
<sequence length="378" mass="39785">MNTDTKRACRGCGRGPLHRVLDLGRMPAADDFPLVSTPVDTDAVYPLAMELCGRCGLAQLAEDATTPAEPKAVESLALRKQAADAVACAAAAGWLRGGTVREFASPHGGSWLPLITARGFTPVEGAADVVVDCFGLMHEPDQRSAFAQRAIATRPGGVLLVQFHSLRAIVAGSQWNCLRHGHFAYYSMSALWTLLYSAGMSPVAAWEFDLYGGTVLVAAVHGFTQPQQSLRRVLSAEAHTLGAVRVADLQKAADRQARSLRGWLEAESAAGSTVCAYGAASRAVALFSLAGAHRGLVRAVADAAPAKQGRRMPGTAIPIIAPAELVAMRPDRVLLTLPDLLPEVSVSCPELDGAWVVDVDEPGAPDTEAEHRQGGATV</sequence>
<protein>
    <submittedName>
        <fullName evidence="3">Transferase</fullName>
    </submittedName>
</protein>
<organism evidence="3 4">
    <name type="scientific">Nocardia cyriacigeorgica</name>
    <dbReference type="NCBI Taxonomy" id="135487"/>
    <lineage>
        <taxon>Bacteria</taxon>
        <taxon>Bacillati</taxon>
        <taxon>Actinomycetota</taxon>
        <taxon>Actinomycetes</taxon>
        <taxon>Mycobacteriales</taxon>
        <taxon>Nocardiaceae</taxon>
        <taxon>Nocardia</taxon>
    </lineage>
</organism>
<comment type="caution">
    <text evidence="3">The sequence shown here is derived from an EMBL/GenBank/DDBJ whole genome shotgun (WGS) entry which is preliminary data.</text>
</comment>
<dbReference type="RefSeq" id="WP_138457335.1">
    <property type="nucleotide sequence ID" value="NZ_VBUU01000021.1"/>
</dbReference>
<dbReference type="SUPFAM" id="SSF53335">
    <property type="entry name" value="S-adenosyl-L-methionine-dependent methyltransferases"/>
    <property type="match status" value="1"/>
</dbReference>
<gene>
    <name evidence="3" type="ORF">FEK35_19275</name>
</gene>
<name>A0A5R8PAH7_9NOCA</name>
<dbReference type="Pfam" id="PF08484">
    <property type="entry name" value="Methyltransf_14"/>
    <property type="match status" value="1"/>
</dbReference>
<evidence type="ECO:0000313" key="3">
    <source>
        <dbReference type="EMBL" id="TLG05312.1"/>
    </source>
</evidence>
<dbReference type="InterPro" id="IPR013630">
    <property type="entry name" value="Methyltransf_Zn-bd_dom_put"/>
</dbReference>
<dbReference type="EMBL" id="VBUU01000021">
    <property type="protein sequence ID" value="TLG05312.1"/>
    <property type="molecule type" value="Genomic_DNA"/>
</dbReference>
<dbReference type="Pfam" id="PF08421">
    <property type="entry name" value="Methyltransf_13"/>
    <property type="match status" value="1"/>
</dbReference>
<keyword evidence="3" id="KW-0808">Transferase</keyword>
<proteinExistence type="predicted"/>
<dbReference type="Gene3D" id="6.20.50.110">
    <property type="entry name" value="Methyltransferase, zinc-binding domain"/>
    <property type="match status" value="1"/>
</dbReference>
<dbReference type="AlphaFoldDB" id="A0A5R8PAH7"/>
<evidence type="ECO:0000259" key="1">
    <source>
        <dbReference type="Pfam" id="PF08421"/>
    </source>
</evidence>
<feature type="domain" description="Methyltransferase putative zinc binding" evidence="1">
    <location>
        <begin position="9"/>
        <end position="63"/>
    </location>
</feature>
<dbReference type="GO" id="GO:0016740">
    <property type="term" value="F:transferase activity"/>
    <property type="evidence" value="ECO:0007669"/>
    <property type="project" value="UniProtKB-KW"/>
</dbReference>
<evidence type="ECO:0000259" key="2">
    <source>
        <dbReference type="Pfam" id="PF08484"/>
    </source>
</evidence>